<sequence length="137" mass="16135">MLSQNYILEQDEIASLGASLRGIEQKILKQSRQEGIARVWFQGEEPYFDVFFELKDDEILWFQFTLRGKTVSWDHQKSKLQTGTTNELNYDDVCFYAASKTIEHDIETNWDFINLAKLILQTRMEEAIFVKALELFN</sequence>
<name>A0A951UIQ8_9NOST</name>
<protein>
    <submittedName>
        <fullName evidence="1">Uncharacterized protein</fullName>
    </submittedName>
</protein>
<accession>A0A951UIQ8</accession>
<evidence type="ECO:0000313" key="1">
    <source>
        <dbReference type="EMBL" id="MBW4564211.1"/>
    </source>
</evidence>
<reference evidence="1" key="2">
    <citation type="journal article" date="2022" name="Microbiol. Resour. Announc.">
        <title>Metagenome Sequencing to Explore Phylogenomics of Terrestrial Cyanobacteria.</title>
        <authorList>
            <person name="Ward R.D."/>
            <person name="Stajich J.E."/>
            <person name="Johansen J.R."/>
            <person name="Huntemann M."/>
            <person name="Clum A."/>
            <person name="Foster B."/>
            <person name="Foster B."/>
            <person name="Roux S."/>
            <person name="Palaniappan K."/>
            <person name="Varghese N."/>
            <person name="Mukherjee S."/>
            <person name="Reddy T.B.K."/>
            <person name="Daum C."/>
            <person name="Copeland A."/>
            <person name="Chen I.A."/>
            <person name="Ivanova N.N."/>
            <person name="Kyrpides N.C."/>
            <person name="Shapiro N."/>
            <person name="Eloe-Fadrosh E.A."/>
            <person name="Pietrasiak N."/>
        </authorList>
    </citation>
    <scope>NUCLEOTIDE SEQUENCE</scope>
    <source>
        <strain evidence="1">JT2-VF2</strain>
    </source>
</reference>
<dbReference type="EMBL" id="JAHHHN010000019">
    <property type="protein sequence ID" value="MBW4564211.1"/>
    <property type="molecule type" value="Genomic_DNA"/>
</dbReference>
<evidence type="ECO:0000313" key="2">
    <source>
        <dbReference type="Proteomes" id="UP000715781"/>
    </source>
</evidence>
<dbReference type="AlphaFoldDB" id="A0A951UIQ8"/>
<proteinExistence type="predicted"/>
<comment type="caution">
    <text evidence="1">The sequence shown here is derived from an EMBL/GenBank/DDBJ whole genome shotgun (WGS) entry which is preliminary data.</text>
</comment>
<gene>
    <name evidence="1" type="ORF">KME32_24330</name>
</gene>
<organism evidence="1 2">
    <name type="scientific">Mojavia pulchra JT2-VF2</name>
    <dbReference type="NCBI Taxonomy" id="287848"/>
    <lineage>
        <taxon>Bacteria</taxon>
        <taxon>Bacillati</taxon>
        <taxon>Cyanobacteriota</taxon>
        <taxon>Cyanophyceae</taxon>
        <taxon>Nostocales</taxon>
        <taxon>Nostocaceae</taxon>
    </lineage>
</organism>
<dbReference type="Proteomes" id="UP000715781">
    <property type="component" value="Unassembled WGS sequence"/>
</dbReference>
<reference evidence="1" key="1">
    <citation type="submission" date="2021-05" db="EMBL/GenBank/DDBJ databases">
        <authorList>
            <person name="Pietrasiak N."/>
            <person name="Ward R."/>
            <person name="Stajich J.E."/>
            <person name="Kurbessoian T."/>
        </authorList>
    </citation>
    <scope>NUCLEOTIDE SEQUENCE</scope>
    <source>
        <strain evidence="1">JT2-VF2</strain>
    </source>
</reference>